<feature type="region of interest" description="Disordered" evidence="1">
    <location>
        <begin position="84"/>
        <end position="144"/>
    </location>
</feature>
<evidence type="ECO:0000313" key="2">
    <source>
        <dbReference type="EMBL" id="EGR51770.1"/>
    </source>
</evidence>
<dbReference type="EMBL" id="GL985057">
    <property type="protein sequence ID" value="EGR51770.1"/>
    <property type="molecule type" value="Genomic_DNA"/>
</dbReference>
<accession>G0R9Z7</accession>
<gene>
    <name evidence="2" type="ORF">TRIREDRAFT_103852</name>
</gene>
<dbReference type="AlphaFoldDB" id="G0R9Z7"/>
<feature type="compositionally biased region" description="Acidic residues" evidence="1">
    <location>
        <begin position="84"/>
        <end position="123"/>
    </location>
</feature>
<proteinExistence type="predicted"/>
<name>G0R9Z7_HYPJQ</name>
<keyword evidence="3" id="KW-1185">Reference proteome</keyword>
<evidence type="ECO:0000313" key="3">
    <source>
        <dbReference type="Proteomes" id="UP000008984"/>
    </source>
</evidence>
<dbReference type="eggNOG" id="ENOG502SN3P">
    <property type="taxonomic scope" value="Eukaryota"/>
</dbReference>
<dbReference type="Proteomes" id="UP000008984">
    <property type="component" value="Unassembled WGS sequence"/>
</dbReference>
<sequence>MTSIDKTGCQLCGVTFNINRIRAHSEPRSAAWGNSYVSKHKSRDWVAVTGSDAADCPDGGCAAVYRGRPPGELQFCLRLYEEDPDDATYVPESDEEGGDDDDDDDEPLEYDSDAENDGEDEVEMGLADSQECDGDTDEDSQSGDQWFFTASGLEPQPEYDTDFLPLSAPYDPDGGAKDDDIDVDMHIMALPTARRYEHIAGPGCCNLRGYHGDRLSLDEMMDCHTVQGLYKKTDDWTPSDDDMDFERESRQYHLTGLSDFMPPNGGDVRCAPIRGGAVWFNASNLSDTWKDLFGWGTYVLPFHPTCFEIFIRISKQRMGTVSLDSLMRLECNGSRNMFGTRHPDVVDARNRGWKWACLLGSEYLAANPIFIPGFREICEAAISDAEEFDSRGSPFPERMEEEEERAVVDSRARGDPFWKLPTELNHAIAWTLDSKDIAALRLASRAFYHLPMTLWHTLLVREMPWVYEAWCDDDATPYPWAMADASYLKQKRELEETYTTERLRRAHVLRTTEPDFYPIWEEKEPKTPVMPPELEAQTRAFLEKKRAMMPVRMPREKTNWYQLYTDIRKNEARLKGLKNRRRIWSVVEEIVVNVKRCWEDSLGEISEEEEEEMFDDADDDDADADGI</sequence>
<dbReference type="HOGENOM" id="CLU_006526_1_0_1"/>
<dbReference type="STRING" id="431241.G0R9Z7"/>
<dbReference type="InterPro" id="IPR036047">
    <property type="entry name" value="F-box-like_dom_sf"/>
</dbReference>
<dbReference type="VEuPathDB" id="FungiDB:TRIREDRAFT_103852"/>
<evidence type="ECO:0000256" key="1">
    <source>
        <dbReference type="SAM" id="MobiDB-lite"/>
    </source>
</evidence>
<dbReference type="GeneID" id="18480697"/>
<feature type="region of interest" description="Disordered" evidence="1">
    <location>
        <begin position="605"/>
        <end position="627"/>
    </location>
</feature>
<dbReference type="RefSeq" id="XP_006962185.1">
    <property type="nucleotide sequence ID" value="XM_006962123.1"/>
</dbReference>
<dbReference type="KEGG" id="tre:TRIREDRAFT_103852"/>
<feature type="compositionally biased region" description="Acidic residues" evidence="1">
    <location>
        <begin position="130"/>
        <end position="141"/>
    </location>
</feature>
<organism evidence="3">
    <name type="scientific">Hypocrea jecorina (strain QM6a)</name>
    <name type="common">Trichoderma reesei</name>
    <dbReference type="NCBI Taxonomy" id="431241"/>
    <lineage>
        <taxon>Eukaryota</taxon>
        <taxon>Fungi</taxon>
        <taxon>Dikarya</taxon>
        <taxon>Ascomycota</taxon>
        <taxon>Pezizomycotina</taxon>
        <taxon>Sordariomycetes</taxon>
        <taxon>Hypocreomycetidae</taxon>
        <taxon>Hypocreales</taxon>
        <taxon>Hypocreaceae</taxon>
        <taxon>Trichoderma</taxon>
    </lineage>
</organism>
<dbReference type="OrthoDB" id="40579at2759"/>
<reference evidence="2 3" key="1">
    <citation type="journal article" date="2008" name="Nat. Biotechnol.">
        <title>Genome sequencing and analysis of the biomass-degrading fungus Trichoderma reesei (syn. Hypocrea jecorina).</title>
        <authorList>
            <person name="Martinez D."/>
            <person name="Berka R.M."/>
            <person name="Henrissat B."/>
            <person name="Saloheimo M."/>
            <person name="Arvas M."/>
            <person name="Baker S.E."/>
            <person name="Chapman J."/>
            <person name="Chertkov O."/>
            <person name="Coutinho P.M."/>
            <person name="Cullen D."/>
            <person name="Danchin E.G."/>
            <person name="Grigoriev I.V."/>
            <person name="Harris P."/>
            <person name="Jackson M."/>
            <person name="Kubicek C.P."/>
            <person name="Han C.S."/>
            <person name="Ho I."/>
            <person name="Larrondo L.F."/>
            <person name="de Leon A.L."/>
            <person name="Magnuson J.K."/>
            <person name="Merino S."/>
            <person name="Misra M."/>
            <person name="Nelson B."/>
            <person name="Putnam N."/>
            <person name="Robbertse B."/>
            <person name="Salamov A.A."/>
            <person name="Schmoll M."/>
            <person name="Terry A."/>
            <person name="Thayer N."/>
            <person name="Westerholm-Parvinen A."/>
            <person name="Schoch C.L."/>
            <person name="Yao J."/>
            <person name="Barabote R."/>
            <person name="Nelson M.A."/>
            <person name="Detter C."/>
            <person name="Bruce D."/>
            <person name="Kuske C.R."/>
            <person name="Xie G."/>
            <person name="Richardson P."/>
            <person name="Rokhsar D.S."/>
            <person name="Lucas S.M."/>
            <person name="Rubin E.M."/>
            <person name="Dunn-Coleman N."/>
            <person name="Ward M."/>
            <person name="Brettin T.S."/>
        </authorList>
    </citation>
    <scope>NUCLEOTIDE SEQUENCE [LARGE SCALE GENOMIC DNA]</scope>
    <source>
        <strain evidence="2 3">QM6a</strain>
    </source>
</reference>
<protein>
    <submittedName>
        <fullName evidence="2">Predicted protein</fullName>
    </submittedName>
</protein>
<dbReference type="SUPFAM" id="SSF81383">
    <property type="entry name" value="F-box domain"/>
    <property type="match status" value="1"/>
</dbReference>